<name>A0ABU2DNR0_9MICC</name>
<dbReference type="SMART" id="SM00271">
    <property type="entry name" value="DnaJ"/>
    <property type="match status" value="1"/>
</dbReference>
<keyword evidence="4" id="KW-1185">Reference proteome</keyword>
<dbReference type="Gene3D" id="1.10.287.110">
    <property type="entry name" value="DnaJ domain"/>
    <property type="match status" value="1"/>
</dbReference>
<dbReference type="Pfam" id="PF00226">
    <property type="entry name" value="DnaJ"/>
    <property type="match status" value="1"/>
</dbReference>
<feature type="domain" description="J" evidence="2">
    <location>
        <begin position="28"/>
        <end position="89"/>
    </location>
</feature>
<organism evidence="3 4">
    <name type="scientific">Nesterenkonia aerolata</name>
    <dbReference type="NCBI Taxonomy" id="3074079"/>
    <lineage>
        <taxon>Bacteria</taxon>
        <taxon>Bacillati</taxon>
        <taxon>Actinomycetota</taxon>
        <taxon>Actinomycetes</taxon>
        <taxon>Micrococcales</taxon>
        <taxon>Micrococcaceae</taxon>
        <taxon>Nesterenkonia</taxon>
    </lineage>
</organism>
<dbReference type="InterPro" id="IPR036869">
    <property type="entry name" value="J_dom_sf"/>
</dbReference>
<feature type="region of interest" description="Disordered" evidence="1">
    <location>
        <begin position="42"/>
        <end position="65"/>
    </location>
</feature>
<dbReference type="InterPro" id="IPR001623">
    <property type="entry name" value="DnaJ_domain"/>
</dbReference>
<evidence type="ECO:0000313" key="3">
    <source>
        <dbReference type="EMBL" id="MDR8018121.1"/>
    </source>
</evidence>
<evidence type="ECO:0000259" key="2">
    <source>
        <dbReference type="PROSITE" id="PS50076"/>
    </source>
</evidence>
<dbReference type="InterPro" id="IPR018253">
    <property type="entry name" value="DnaJ_domain_CS"/>
</dbReference>
<comment type="caution">
    <text evidence="3">The sequence shown here is derived from an EMBL/GenBank/DDBJ whole genome shotgun (WGS) entry which is preliminary data.</text>
</comment>
<dbReference type="PRINTS" id="PR00625">
    <property type="entry name" value="JDOMAIN"/>
</dbReference>
<dbReference type="PANTHER" id="PTHR44240:SF27">
    <property type="entry name" value="DNAJ DOMAIN, CHAPERONE J-DOMAIN SUPERFAMILY"/>
    <property type="match status" value="1"/>
</dbReference>
<accession>A0ABU2DNR0</accession>
<evidence type="ECO:0000256" key="1">
    <source>
        <dbReference type="SAM" id="MobiDB-lite"/>
    </source>
</evidence>
<feature type="region of interest" description="Disordered" evidence="1">
    <location>
        <begin position="1"/>
        <end position="28"/>
    </location>
</feature>
<proteinExistence type="predicted"/>
<evidence type="ECO:0000313" key="4">
    <source>
        <dbReference type="Proteomes" id="UP001251870"/>
    </source>
</evidence>
<dbReference type="PANTHER" id="PTHR44240">
    <property type="entry name" value="DNAJ DOMAIN (PROKARYOTIC HEAT SHOCK PROTEIN)-RELATED"/>
    <property type="match status" value="1"/>
</dbReference>
<dbReference type="RefSeq" id="WP_310547110.1">
    <property type="nucleotide sequence ID" value="NZ_JAVKGR010000001.1"/>
</dbReference>
<dbReference type="PROSITE" id="PS00636">
    <property type="entry name" value="DNAJ_1"/>
    <property type="match status" value="1"/>
</dbReference>
<dbReference type="Proteomes" id="UP001251870">
    <property type="component" value="Unassembled WGS sequence"/>
</dbReference>
<gene>
    <name evidence="3" type="ORF">RIL96_00880</name>
</gene>
<feature type="compositionally biased region" description="Basic and acidic residues" evidence="1">
    <location>
        <begin position="8"/>
        <end position="25"/>
    </location>
</feature>
<dbReference type="PROSITE" id="PS50076">
    <property type="entry name" value="DNAJ_2"/>
    <property type="match status" value="1"/>
</dbReference>
<feature type="region of interest" description="Disordered" evidence="1">
    <location>
        <begin position="86"/>
        <end position="141"/>
    </location>
</feature>
<reference evidence="3 4" key="1">
    <citation type="submission" date="2023-09" db="EMBL/GenBank/DDBJ databases">
        <title>Description of three actinobacteria isolated from air of manufacturing shop in a pharmaceutical factory.</title>
        <authorList>
            <person name="Zhang D.-F."/>
        </authorList>
    </citation>
    <scope>NUCLEOTIDE SEQUENCE [LARGE SCALE GENOMIC DNA]</scope>
    <source>
        <strain evidence="3 4">LY-0111</strain>
    </source>
</reference>
<sequence>MATQSRGPSDRSDDGGHRHDDHPERTGTLYDVLGISPAADAQQIRRAYRRRVRDSHPDLGGSSAQFQQVQHAFDVLNDESARADYDRSLREAGSESPGAAGAAYRDDRSDWGGYGRGTFTAGARGSGQGTERTGDYRPSGMAHQPPVYRPELSDTVPLSLTLTSQRVHGEIAGGGLAGLFGGGSERRLQRMSHLLERHVLGELPAARLFQDVTLAVPQLDRKGRPKRSQSAPRAEQVVVCGDVLVVVGSVEVPATTASWDGRVLRSGGRSVTVPDVVAQARMLREVLLRRDDRADGRTDDRTDGHRPLSVHGQVVLLAPDGSLMSPVVETIGHGAAAPGAAARAMKNIVAALAASPQANVVDRHLLATLREQLVRPDGA</sequence>
<feature type="compositionally biased region" description="Low complexity" evidence="1">
    <location>
        <begin position="94"/>
        <end position="103"/>
    </location>
</feature>
<protein>
    <submittedName>
        <fullName evidence="3">DnaJ domain-containing protein</fullName>
    </submittedName>
</protein>
<dbReference type="SUPFAM" id="SSF46565">
    <property type="entry name" value="Chaperone J-domain"/>
    <property type="match status" value="1"/>
</dbReference>
<dbReference type="EMBL" id="JAVKGR010000001">
    <property type="protein sequence ID" value="MDR8018121.1"/>
    <property type="molecule type" value="Genomic_DNA"/>
</dbReference>
<dbReference type="CDD" id="cd06257">
    <property type="entry name" value="DnaJ"/>
    <property type="match status" value="1"/>
</dbReference>
<dbReference type="InterPro" id="IPR052276">
    <property type="entry name" value="Diphthamide-biosynth_chaperone"/>
</dbReference>